<evidence type="ECO:0000313" key="2">
    <source>
        <dbReference type="Ensembl" id="ENSNGAP00000011413.1"/>
    </source>
</evidence>
<dbReference type="GeneTree" id="ENSGT00390000005511"/>
<proteinExistence type="predicted"/>
<dbReference type="InterPro" id="IPR040721">
    <property type="entry name" value="DUF5520"/>
</dbReference>
<name>A0A8C6R1A6_NANGA</name>
<sequence>MIREWENCYQRMRTQKPGHPRAQEGTAAKGELNSRISPRILSASHPWIAQNFPRCKEDLCPATPLGVWTTFYKSDPRIALGKYSPMEKEILRLGGIHTIATRRFLAVKHDKEGKMLRELRSRSPDYEKATKYKRGPFFPCAAYQPPEKMWTAKVVVPAEEFKVPQREMIDISKHVQRMRLARALRNKQCFPCTQRLSLETDKTSEEQDKGDSDNFDQASQEEEQEAEHKTTKAREIIMNVVFKSEELKPCVVCHRNDRKTFLPVKRERCITGLTNRNLFSIADFPGDLMLMQQDFKSRGIHPNDAIQTYWAQEEDACREQPHRASRCLY</sequence>
<dbReference type="OMA" id="MNVVFKS"/>
<reference evidence="2" key="2">
    <citation type="submission" date="2025-09" db="UniProtKB">
        <authorList>
            <consortium name="Ensembl"/>
        </authorList>
    </citation>
    <scope>IDENTIFICATION</scope>
</reference>
<protein>
    <submittedName>
        <fullName evidence="2">RIKEN cDNA 4933402N03 gene</fullName>
    </submittedName>
</protein>
<dbReference type="AlphaFoldDB" id="A0A8C6R1A6"/>
<dbReference type="PANTHER" id="PTHR47509">
    <property type="entry name" value="MCG1612"/>
    <property type="match status" value="1"/>
</dbReference>
<accession>A0A8C6R1A6</accession>
<reference evidence="2" key="1">
    <citation type="submission" date="2025-08" db="UniProtKB">
        <authorList>
            <consortium name="Ensembl"/>
        </authorList>
    </citation>
    <scope>IDENTIFICATION</scope>
</reference>
<gene>
    <name evidence="2" type="primary">CUNH10orf120</name>
</gene>
<dbReference type="Proteomes" id="UP000694381">
    <property type="component" value="Unassembled WGS sequence"/>
</dbReference>
<organism evidence="2 3">
    <name type="scientific">Nannospalax galili</name>
    <name type="common">Northern Israeli blind subterranean mole rat</name>
    <name type="synonym">Spalax galili</name>
    <dbReference type="NCBI Taxonomy" id="1026970"/>
    <lineage>
        <taxon>Eukaryota</taxon>
        <taxon>Metazoa</taxon>
        <taxon>Chordata</taxon>
        <taxon>Craniata</taxon>
        <taxon>Vertebrata</taxon>
        <taxon>Euteleostomi</taxon>
        <taxon>Mammalia</taxon>
        <taxon>Eutheria</taxon>
        <taxon>Euarchontoglires</taxon>
        <taxon>Glires</taxon>
        <taxon>Rodentia</taxon>
        <taxon>Myomorpha</taxon>
        <taxon>Muroidea</taxon>
        <taxon>Spalacidae</taxon>
        <taxon>Spalacinae</taxon>
        <taxon>Nannospalax</taxon>
    </lineage>
</organism>
<dbReference type="Ensembl" id="ENSNGAT00000016960.1">
    <property type="protein sequence ID" value="ENSNGAP00000011413.1"/>
    <property type="gene ID" value="ENSNGAG00000013572.1"/>
</dbReference>
<keyword evidence="3" id="KW-1185">Reference proteome</keyword>
<evidence type="ECO:0000256" key="1">
    <source>
        <dbReference type="SAM" id="MobiDB-lite"/>
    </source>
</evidence>
<feature type="region of interest" description="Disordered" evidence="1">
    <location>
        <begin position="12"/>
        <end position="31"/>
    </location>
</feature>
<dbReference type="Pfam" id="PF17658">
    <property type="entry name" value="DUF5520"/>
    <property type="match status" value="1"/>
</dbReference>
<feature type="compositionally biased region" description="Basic and acidic residues" evidence="1">
    <location>
        <begin position="200"/>
        <end position="212"/>
    </location>
</feature>
<feature type="region of interest" description="Disordered" evidence="1">
    <location>
        <begin position="200"/>
        <end position="230"/>
    </location>
</feature>
<dbReference type="PANTHER" id="PTHR47509:SF1">
    <property type="entry name" value="RIKEN CDNA 4933402N03 GENE"/>
    <property type="match status" value="1"/>
</dbReference>
<evidence type="ECO:0000313" key="3">
    <source>
        <dbReference type="Proteomes" id="UP000694381"/>
    </source>
</evidence>